<feature type="transmembrane region" description="Helical" evidence="8">
    <location>
        <begin position="779"/>
        <end position="798"/>
    </location>
</feature>
<dbReference type="PANTHER" id="PTHR48021:SF34">
    <property type="entry name" value="FACILITATED TREHALOSE TRANSPORTER TRET1-2 HOMOLOG-LIKE PROTEIN"/>
    <property type="match status" value="1"/>
</dbReference>
<evidence type="ECO:0000313" key="10">
    <source>
        <dbReference type="EMBL" id="SSW97972.1"/>
    </source>
</evidence>
<evidence type="ECO:0000313" key="11">
    <source>
        <dbReference type="EMBL" id="SSX18358.1"/>
    </source>
</evidence>
<feature type="transmembrane region" description="Helical" evidence="8">
    <location>
        <begin position="331"/>
        <end position="351"/>
    </location>
</feature>
<dbReference type="InterPro" id="IPR050549">
    <property type="entry name" value="MFS_Trehalose_Transporter"/>
</dbReference>
<feature type="region of interest" description="Disordered" evidence="7">
    <location>
        <begin position="241"/>
        <end position="264"/>
    </location>
</feature>
<dbReference type="InterPro" id="IPR044775">
    <property type="entry name" value="MFS_ERD6/Tret1-like"/>
</dbReference>
<keyword evidence="2" id="KW-1003">Cell membrane</keyword>
<feature type="transmembrane region" description="Helical" evidence="8">
    <location>
        <begin position="443"/>
        <end position="461"/>
    </location>
</feature>
<feature type="transmembrane region" description="Helical" evidence="8">
    <location>
        <begin position="637"/>
        <end position="656"/>
    </location>
</feature>
<evidence type="ECO:0000256" key="3">
    <source>
        <dbReference type="ARBA" id="ARBA00022692"/>
    </source>
</evidence>
<feature type="domain" description="Major facilitator superfamily (MFS) profile" evidence="9">
    <location>
        <begin position="283"/>
        <end position="801"/>
    </location>
</feature>
<comment type="subcellular location">
    <subcellularLocation>
        <location evidence="1">Cell membrane</location>
        <topology evidence="1">Multi-pass membrane protein</topology>
    </subcellularLocation>
</comment>
<protein>
    <submittedName>
        <fullName evidence="11">CSON009355 protein</fullName>
    </submittedName>
</protein>
<feature type="transmembrane region" description="Helical" evidence="8">
    <location>
        <begin position="382"/>
        <end position="403"/>
    </location>
</feature>
<feature type="transmembrane region" description="Helical" evidence="8">
    <location>
        <begin position="599"/>
        <end position="625"/>
    </location>
</feature>
<evidence type="ECO:0000256" key="7">
    <source>
        <dbReference type="SAM" id="MobiDB-lite"/>
    </source>
</evidence>
<feature type="transmembrane region" description="Helical" evidence="8">
    <location>
        <begin position="710"/>
        <end position="734"/>
    </location>
</feature>
<keyword evidence="6" id="KW-0325">Glycoprotein</keyword>
<evidence type="ECO:0000256" key="1">
    <source>
        <dbReference type="ARBA" id="ARBA00004651"/>
    </source>
</evidence>
<dbReference type="EMBL" id="UFQT01000036">
    <property type="protein sequence ID" value="SSX18358.1"/>
    <property type="molecule type" value="Genomic_DNA"/>
</dbReference>
<dbReference type="InterPro" id="IPR036259">
    <property type="entry name" value="MFS_trans_sf"/>
</dbReference>
<dbReference type="AlphaFoldDB" id="A0A336LXH8"/>
<feature type="transmembrane region" description="Helical" evidence="8">
    <location>
        <begin position="358"/>
        <end position="376"/>
    </location>
</feature>
<evidence type="ECO:0000256" key="4">
    <source>
        <dbReference type="ARBA" id="ARBA00022989"/>
    </source>
</evidence>
<feature type="region of interest" description="Disordered" evidence="7">
    <location>
        <begin position="518"/>
        <end position="545"/>
    </location>
</feature>
<feature type="transmembrane region" description="Helical" evidence="8">
    <location>
        <begin position="746"/>
        <end position="767"/>
    </location>
</feature>
<organism evidence="11">
    <name type="scientific">Culicoides sonorensis</name>
    <name type="common">Biting midge</name>
    <dbReference type="NCBI Taxonomy" id="179676"/>
    <lineage>
        <taxon>Eukaryota</taxon>
        <taxon>Metazoa</taxon>
        <taxon>Ecdysozoa</taxon>
        <taxon>Arthropoda</taxon>
        <taxon>Hexapoda</taxon>
        <taxon>Insecta</taxon>
        <taxon>Pterygota</taxon>
        <taxon>Neoptera</taxon>
        <taxon>Endopterygota</taxon>
        <taxon>Diptera</taxon>
        <taxon>Nematocera</taxon>
        <taxon>Chironomoidea</taxon>
        <taxon>Ceratopogonidae</taxon>
        <taxon>Ceratopogoninae</taxon>
        <taxon>Culicoides</taxon>
        <taxon>Monoculicoides</taxon>
    </lineage>
</organism>
<feature type="transmembrane region" description="Helical" evidence="8">
    <location>
        <begin position="663"/>
        <end position="685"/>
    </location>
</feature>
<dbReference type="GO" id="GO:0051119">
    <property type="term" value="F:sugar transmembrane transporter activity"/>
    <property type="evidence" value="ECO:0007669"/>
    <property type="project" value="InterPro"/>
</dbReference>
<dbReference type="Pfam" id="PF00083">
    <property type="entry name" value="Sugar_tr"/>
    <property type="match status" value="2"/>
</dbReference>
<reference evidence="10" key="1">
    <citation type="submission" date="2018-04" db="EMBL/GenBank/DDBJ databases">
        <authorList>
            <person name="Go L.Y."/>
            <person name="Mitchell J.A."/>
        </authorList>
    </citation>
    <scope>NUCLEOTIDE SEQUENCE</scope>
    <source>
        <tissue evidence="10">Whole organism</tissue>
    </source>
</reference>
<evidence type="ECO:0000256" key="2">
    <source>
        <dbReference type="ARBA" id="ARBA00022475"/>
    </source>
</evidence>
<evidence type="ECO:0000256" key="6">
    <source>
        <dbReference type="ARBA" id="ARBA00023180"/>
    </source>
</evidence>
<evidence type="ECO:0000256" key="5">
    <source>
        <dbReference type="ARBA" id="ARBA00023136"/>
    </source>
</evidence>
<dbReference type="EMBL" id="UFQS01000036">
    <property type="protein sequence ID" value="SSW97972.1"/>
    <property type="molecule type" value="Genomic_DNA"/>
</dbReference>
<feature type="compositionally biased region" description="Polar residues" evidence="7">
    <location>
        <begin position="241"/>
        <end position="253"/>
    </location>
</feature>
<keyword evidence="3 8" id="KW-0812">Transmembrane</keyword>
<dbReference type="InterPro" id="IPR003663">
    <property type="entry name" value="Sugar/inositol_transpt"/>
</dbReference>
<dbReference type="VEuPathDB" id="VectorBase:CSON009355"/>
<feature type="transmembrane region" description="Helical" evidence="8">
    <location>
        <begin position="415"/>
        <end position="437"/>
    </location>
</feature>
<dbReference type="CDD" id="cd17358">
    <property type="entry name" value="MFS_GLUT6_8_Class3_like"/>
    <property type="match status" value="1"/>
</dbReference>
<dbReference type="Gene3D" id="1.20.1250.20">
    <property type="entry name" value="MFS general substrate transporter like domains"/>
    <property type="match status" value="2"/>
</dbReference>
<feature type="compositionally biased region" description="Basic and acidic residues" evidence="7">
    <location>
        <begin position="255"/>
        <end position="264"/>
    </location>
</feature>
<evidence type="ECO:0000256" key="8">
    <source>
        <dbReference type="SAM" id="Phobius"/>
    </source>
</evidence>
<name>A0A336LXH8_CULSO</name>
<proteinExistence type="predicted"/>
<dbReference type="PANTHER" id="PTHR48021">
    <property type="match status" value="1"/>
</dbReference>
<keyword evidence="5 8" id="KW-0472">Membrane</keyword>
<dbReference type="PRINTS" id="PR00171">
    <property type="entry name" value="SUGRTRNSPORT"/>
</dbReference>
<dbReference type="PROSITE" id="PS50850">
    <property type="entry name" value="MFS"/>
    <property type="match status" value="1"/>
</dbReference>
<keyword evidence="4 8" id="KW-1133">Transmembrane helix</keyword>
<dbReference type="SUPFAM" id="SSF103473">
    <property type="entry name" value="MFS general substrate transporter"/>
    <property type="match status" value="1"/>
</dbReference>
<dbReference type="InterPro" id="IPR020846">
    <property type="entry name" value="MFS_dom"/>
</dbReference>
<sequence>MKCRQNVIFLTQCGSYISRQREHLLQQYKKEKSKYQIDCDRYAYDNNQYYQNVYIENVVYQSKLLQQQQQQQQFELHQQLLDGYNYEQFLWSSINPHEPFEHLQQKTIDELKESFYNNKQILAELKKYEYLNQIKNSSLKRNSVSNNKKDNKCIQDNNNYDQKTFYNNKSTNQYYLPSNTKSSSVIKKNLNYNNQPSITVNGYNNNNYNIRRKDFYEKSGGKMQPEEIIIERSQLVTNDMNLNNNESDGSGRNQRIPDNRETTGDIKTGWQLHQSSHSTQIVAALAVSLGPLAAGLGKGYASPALASLQDSMHLSHRSNYTFSISDQEASWVASLSLLGALFGGMFGGILMQYGRKRILALMSLPFSASWILTVFAQSVRTMFLTAFIGGFCCSIVSSVVQVYISEIASPDIRGFLSAIQKIAGHFGILISYLLGAVLDWRQLAMLVSVAPMMLFITVIYIPETPSFLVLRGRDEEAYRALQWLRPHKNVEIELETIRSNIRLSKTNLGHNNLSNVTINGTNGNNKPSMANNGGTTTTIPSNTQRSTAATKLKNFTTQLGTVTQRAIQGLLLQLRDLSIEKIYTNIKAVLQNARLIKPVTITCGLMIFQRLTGANSFGFYAVNIFSKTFANMSPHGGAIAVGFVQLLAAMLSGLLIDTVGRIPLLITSSVFMTLALASFGSYSYYEQTNKQIAAAALEFDGGAVGVSSDWIPLLCVLVFTVAFSLGISPISWLLVGELFPLEYRGIGSSIATSFSYFCAFIGVKTFVDLQELLGLYGTFWLYACISCVGLFFVVMIVPETKGRDLDEMDPRFVRTLTINR</sequence>
<evidence type="ECO:0000259" key="9">
    <source>
        <dbReference type="PROSITE" id="PS50850"/>
    </source>
</evidence>
<dbReference type="GO" id="GO:0005886">
    <property type="term" value="C:plasma membrane"/>
    <property type="evidence" value="ECO:0007669"/>
    <property type="project" value="UniProtKB-SubCell"/>
</dbReference>
<gene>
    <name evidence="11" type="primary">CSON009355</name>
</gene>
<dbReference type="InterPro" id="IPR005828">
    <property type="entry name" value="MFS_sugar_transport-like"/>
</dbReference>
<accession>A0A336LXH8</accession>
<reference evidence="11" key="2">
    <citation type="submission" date="2018-07" db="EMBL/GenBank/DDBJ databases">
        <authorList>
            <person name="Quirk P.G."/>
            <person name="Krulwich T.A."/>
        </authorList>
    </citation>
    <scope>NUCLEOTIDE SEQUENCE</scope>
</reference>